<protein>
    <recommendedName>
        <fullName evidence="4 8">Protein N-terminal glutamine amidohydrolase</fullName>
        <ecNumber evidence="3 8">3.5.1.122</ecNumber>
    </recommendedName>
    <alternativeName>
        <fullName evidence="6 8">Protein NH2-terminal glutamine deamidase</fullName>
    </alternativeName>
</protein>
<organism evidence="10 11">
    <name type="scientific">Riccia sorocarpa</name>
    <dbReference type="NCBI Taxonomy" id="122646"/>
    <lineage>
        <taxon>Eukaryota</taxon>
        <taxon>Viridiplantae</taxon>
        <taxon>Streptophyta</taxon>
        <taxon>Embryophyta</taxon>
        <taxon>Marchantiophyta</taxon>
        <taxon>Marchantiopsida</taxon>
        <taxon>Marchantiidae</taxon>
        <taxon>Marchantiales</taxon>
        <taxon>Ricciaceae</taxon>
        <taxon>Riccia</taxon>
    </lineage>
</organism>
<reference evidence="10 11" key="1">
    <citation type="submission" date="2024-09" db="EMBL/GenBank/DDBJ databases">
        <title>Chromosome-scale assembly of Riccia sorocarpa.</title>
        <authorList>
            <person name="Paukszto L."/>
        </authorList>
    </citation>
    <scope>NUCLEOTIDE SEQUENCE [LARGE SCALE GENOMIC DNA]</scope>
    <source>
        <strain evidence="10">LP-2024</strain>
        <tissue evidence="10">Aerial parts of the thallus</tissue>
    </source>
</reference>
<dbReference type="InterPro" id="IPR037132">
    <property type="entry name" value="N_Gln_amidohydro_ab_roll_sf"/>
</dbReference>
<dbReference type="PANTHER" id="PTHR13035">
    <property type="entry name" value="PROTEIN N-TERMINAL GLUTAMINE AMIDOHYDROLASE"/>
    <property type="match status" value="1"/>
</dbReference>
<comment type="similarity">
    <text evidence="1 8">Belongs to the NTAQ1 family.</text>
</comment>
<evidence type="ECO:0000256" key="1">
    <source>
        <dbReference type="ARBA" id="ARBA00008985"/>
    </source>
</evidence>
<dbReference type="InterPro" id="IPR039733">
    <property type="entry name" value="NTAQ1"/>
</dbReference>
<evidence type="ECO:0000313" key="10">
    <source>
        <dbReference type="EMBL" id="KAL3680327.1"/>
    </source>
</evidence>
<comment type="subunit">
    <text evidence="2 8">Monomer.</text>
</comment>
<dbReference type="Gene3D" id="3.10.620.10">
    <property type="entry name" value="Protein N-terminal glutamine amidohydrolase, alpha beta roll"/>
    <property type="match status" value="1"/>
</dbReference>
<feature type="domain" description="Protein N-terminal glutamine amidohydrolase alpha beta roll" evidence="9">
    <location>
        <begin position="23"/>
        <end position="221"/>
    </location>
</feature>
<evidence type="ECO:0000256" key="8">
    <source>
        <dbReference type="RuleBase" id="RU367082"/>
    </source>
</evidence>
<evidence type="ECO:0000256" key="5">
    <source>
        <dbReference type="ARBA" id="ARBA00022801"/>
    </source>
</evidence>
<comment type="function">
    <text evidence="8">Mediates the side-chain deamidation of N-terminal glutamine residues to glutamate, an important step in N-end rule pathway of protein degradation. Conversion of the resulting N-terminal glutamine to glutamate renders the protein susceptible to arginylation, polyubiquitination and degradation as specified by the N-end rule. Does not act on substrates with internal or C-terminal glutamine and does not act on non-glutamine residues in any position.</text>
</comment>
<evidence type="ECO:0000256" key="7">
    <source>
        <dbReference type="ARBA" id="ARBA00048768"/>
    </source>
</evidence>
<name>A0ABD3GM89_9MARC</name>
<sequence>MAGQVQRRSDVQPIRVNGGQFKYTACYCEENIYMLCKALGEQGLASPDHSDLYVVFISNDIQQVPFWRQRNSSTGPDGFSVWDYHVICVQKTSEADEALVWDLDTTLPFPVAFSLYAEKSLRPDIRLDKVYSRLFRVIKASSYLSSFASDRRHMKTPEGRWRAPPPPYECIKAADGQVYNLEEYNVILEEQVRHISVEEELGSLLANKYGLVINEDGFKRVFSRSRSRGTLEKLDTNSQQLVSHV</sequence>
<accession>A0ABD3GM89</accession>
<evidence type="ECO:0000256" key="2">
    <source>
        <dbReference type="ARBA" id="ARBA00011245"/>
    </source>
</evidence>
<evidence type="ECO:0000259" key="9">
    <source>
        <dbReference type="Pfam" id="PF09764"/>
    </source>
</evidence>
<dbReference type="EC" id="3.5.1.122" evidence="3 8"/>
<evidence type="ECO:0000256" key="4">
    <source>
        <dbReference type="ARBA" id="ARBA00021247"/>
    </source>
</evidence>
<dbReference type="EMBL" id="JBJQOH010000007">
    <property type="protein sequence ID" value="KAL3680327.1"/>
    <property type="molecule type" value="Genomic_DNA"/>
</dbReference>
<dbReference type="InterPro" id="IPR023128">
    <property type="entry name" value="Prot_N_Gln_amidohydro_ab_roll"/>
</dbReference>
<dbReference type="PANTHER" id="PTHR13035:SF0">
    <property type="entry name" value="PROTEIN N-TERMINAL GLUTAMINE AMIDOHYDROLASE"/>
    <property type="match status" value="1"/>
</dbReference>
<evidence type="ECO:0000313" key="11">
    <source>
        <dbReference type="Proteomes" id="UP001633002"/>
    </source>
</evidence>
<comment type="catalytic activity">
    <reaction evidence="7 8">
        <text>N-terminal L-glutaminyl-[protein] + H2O = N-terminal L-glutamyl-[protein] + NH4(+)</text>
        <dbReference type="Rhea" id="RHEA:50680"/>
        <dbReference type="Rhea" id="RHEA-COMP:12668"/>
        <dbReference type="Rhea" id="RHEA-COMP:12777"/>
        <dbReference type="ChEBI" id="CHEBI:15377"/>
        <dbReference type="ChEBI" id="CHEBI:28938"/>
        <dbReference type="ChEBI" id="CHEBI:64721"/>
        <dbReference type="ChEBI" id="CHEBI:64722"/>
        <dbReference type="EC" id="3.5.1.122"/>
    </reaction>
</comment>
<keyword evidence="11" id="KW-1185">Reference proteome</keyword>
<dbReference type="GO" id="GO:0008418">
    <property type="term" value="F:protein-N-terminal asparagine amidohydrolase activity"/>
    <property type="evidence" value="ECO:0007669"/>
    <property type="project" value="UniProtKB-UniRule"/>
</dbReference>
<dbReference type="Pfam" id="PF09764">
    <property type="entry name" value="Nt_Gln_amidase"/>
    <property type="match status" value="1"/>
</dbReference>
<dbReference type="Proteomes" id="UP001633002">
    <property type="component" value="Unassembled WGS sequence"/>
</dbReference>
<gene>
    <name evidence="10" type="ORF">R1sor_023283</name>
</gene>
<evidence type="ECO:0000256" key="6">
    <source>
        <dbReference type="ARBA" id="ARBA00029677"/>
    </source>
</evidence>
<dbReference type="GO" id="GO:0070773">
    <property type="term" value="F:protein-N-terminal glutamine amidohydrolase activity"/>
    <property type="evidence" value="ECO:0007669"/>
    <property type="project" value="UniProtKB-UniRule"/>
</dbReference>
<keyword evidence="5 8" id="KW-0378">Hydrolase</keyword>
<evidence type="ECO:0000256" key="3">
    <source>
        <dbReference type="ARBA" id="ARBA00012718"/>
    </source>
</evidence>
<proteinExistence type="inferred from homology"/>
<dbReference type="AlphaFoldDB" id="A0ABD3GM89"/>
<comment type="caution">
    <text evidence="10">The sequence shown here is derived from an EMBL/GenBank/DDBJ whole genome shotgun (WGS) entry which is preliminary data.</text>
</comment>